<dbReference type="AlphaFoldDB" id="A0AAV2DDR7"/>
<name>A0AAV2DDR7_9ROSI</name>
<organism evidence="1 2">
    <name type="scientific">Linum trigynum</name>
    <dbReference type="NCBI Taxonomy" id="586398"/>
    <lineage>
        <taxon>Eukaryota</taxon>
        <taxon>Viridiplantae</taxon>
        <taxon>Streptophyta</taxon>
        <taxon>Embryophyta</taxon>
        <taxon>Tracheophyta</taxon>
        <taxon>Spermatophyta</taxon>
        <taxon>Magnoliopsida</taxon>
        <taxon>eudicotyledons</taxon>
        <taxon>Gunneridae</taxon>
        <taxon>Pentapetalae</taxon>
        <taxon>rosids</taxon>
        <taxon>fabids</taxon>
        <taxon>Malpighiales</taxon>
        <taxon>Linaceae</taxon>
        <taxon>Linum</taxon>
    </lineage>
</organism>
<proteinExistence type="predicted"/>
<gene>
    <name evidence="1" type="ORF">LTRI10_LOCUS13610</name>
</gene>
<evidence type="ECO:0000313" key="2">
    <source>
        <dbReference type="Proteomes" id="UP001497516"/>
    </source>
</evidence>
<dbReference type="EMBL" id="OZ034815">
    <property type="protein sequence ID" value="CAL1371552.1"/>
    <property type="molecule type" value="Genomic_DNA"/>
</dbReference>
<protein>
    <submittedName>
        <fullName evidence="1">Uncharacterized protein</fullName>
    </submittedName>
</protein>
<evidence type="ECO:0000313" key="1">
    <source>
        <dbReference type="EMBL" id="CAL1371552.1"/>
    </source>
</evidence>
<reference evidence="1 2" key="1">
    <citation type="submission" date="2024-04" db="EMBL/GenBank/DDBJ databases">
        <authorList>
            <person name="Fracassetti M."/>
        </authorList>
    </citation>
    <scope>NUCLEOTIDE SEQUENCE [LARGE SCALE GENOMIC DNA]</scope>
</reference>
<dbReference type="Proteomes" id="UP001497516">
    <property type="component" value="Chromosome 2"/>
</dbReference>
<accession>A0AAV2DDR7</accession>
<keyword evidence="2" id="KW-1185">Reference proteome</keyword>
<sequence>MSNLFDLPSHHRLHHSVHLFPGEPVVARALVRQRRTDPRLHVADHHHEIRAAAISSMDRLIWSTESASSSVQSRIAAASLGLMPWVRESLTMAAEVDLGEDKVMSRAVETKSLALVWILEAWTAREL</sequence>